<gene>
    <name evidence="4" type="ORF">F7Q99_11725</name>
</gene>
<keyword evidence="2" id="KW-0472">Membrane</keyword>
<dbReference type="EMBL" id="WBOF01000001">
    <property type="protein sequence ID" value="MQS12943.1"/>
    <property type="molecule type" value="Genomic_DNA"/>
</dbReference>
<feature type="transmembrane region" description="Helical" evidence="2">
    <location>
        <begin position="92"/>
        <end position="110"/>
    </location>
</feature>
<dbReference type="InterPro" id="IPR001932">
    <property type="entry name" value="PPM-type_phosphatase-like_dom"/>
</dbReference>
<dbReference type="InterPro" id="IPR052016">
    <property type="entry name" value="Bact_Sigma-Reg"/>
</dbReference>
<dbReference type="PANTHER" id="PTHR43156:SF2">
    <property type="entry name" value="STAGE II SPORULATION PROTEIN E"/>
    <property type="match status" value="1"/>
</dbReference>
<name>A0A6N7KTL1_9ACTN</name>
<keyword evidence="1" id="KW-0378">Hydrolase</keyword>
<dbReference type="Pfam" id="PF07228">
    <property type="entry name" value="SpoIIE"/>
    <property type="match status" value="1"/>
</dbReference>
<evidence type="ECO:0000256" key="1">
    <source>
        <dbReference type="ARBA" id="ARBA00022801"/>
    </source>
</evidence>
<evidence type="ECO:0000256" key="2">
    <source>
        <dbReference type="SAM" id="Phobius"/>
    </source>
</evidence>
<feature type="transmembrane region" description="Helical" evidence="2">
    <location>
        <begin position="69"/>
        <end position="86"/>
    </location>
</feature>
<reference evidence="4 5" key="1">
    <citation type="submission" date="2019-09" db="EMBL/GenBank/DDBJ databases">
        <title>Genome Sequences of Streptomyces kaniharaensis ATCC 21070.</title>
        <authorList>
            <person name="Zhu W."/>
            <person name="De Crecy-Lagard V."/>
            <person name="Richards N.G."/>
        </authorList>
    </citation>
    <scope>NUCLEOTIDE SEQUENCE [LARGE SCALE GENOMIC DNA]</scope>
    <source>
        <strain evidence="4 5">SF-557</strain>
    </source>
</reference>
<dbReference type="Gene3D" id="3.60.40.10">
    <property type="entry name" value="PPM-type phosphatase domain"/>
    <property type="match status" value="1"/>
</dbReference>
<keyword evidence="2" id="KW-1133">Transmembrane helix</keyword>
<dbReference type="GO" id="GO:0016791">
    <property type="term" value="F:phosphatase activity"/>
    <property type="evidence" value="ECO:0007669"/>
    <property type="project" value="TreeGrafter"/>
</dbReference>
<organism evidence="4 5">
    <name type="scientific">Streptomyces kaniharaensis</name>
    <dbReference type="NCBI Taxonomy" id="212423"/>
    <lineage>
        <taxon>Bacteria</taxon>
        <taxon>Bacillati</taxon>
        <taxon>Actinomycetota</taxon>
        <taxon>Actinomycetes</taxon>
        <taxon>Kitasatosporales</taxon>
        <taxon>Streptomycetaceae</taxon>
        <taxon>Streptomyces</taxon>
    </lineage>
</organism>
<keyword evidence="5" id="KW-1185">Reference proteome</keyword>
<accession>A0A6N7KTL1</accession>
<dbReference type="SMART" id="SM00331">
    <property type="entry name" value="PP2C_SIG"/>
    <property type="match status" value="1"/>
</dbReference>
<proteinExistence type="predicted"/>
<dbReference type="Proteomes" id="UP000450000">
    <property type="component" value="Unassembled WGS sequence"/>
</dbReference>
<comment type="caution">
    <text evidence="4">The sequence shown here is derived from an EMBL/GenBank/DDBJ whole genome shotgun (WGS) entry which is preliminary data.</text>
</comment>
<dbReference type="PANTHER" id="PTHR43156">
    <property type="entry name" value="STAGE II SPORULATION PROTEIN E-RELATED"/>
    <property type="match status" value="1"/>
</dbReference>
<dbReference type="OrthoDB" id="4095452at2"/>
<dbReference type="AlphaFoldDB" id="A0A6N7KTL1"/>
<feature type="transmembrane region" description="Helical" evidence="2">
    <location>
        <begin position="21"/>
        <end position="40"/>
    </location>
</feature>
<dbReference type="SUPFAM" id="SSF81606">
    <property type="entry name" value="PP2C-like"/>
    <property type="match status" value="1"/>
</dbReference>
<dbReference type="InterPro" id="IPR036457">
    <property type="entry name" value="PPM-type-like_dom_sf"/>
</dbReference>
<feature type="domain" description="PPM-type phosphatase" evidence="3">
    <location>
        <begin position="147"/>
        <end position="365"/>
    </location>
</feature>
<sequence length="375" mass="39654">MPALIARVRRWYRRVLDGDARAGRGALVVMLALTVVLSVLPIALPYSWPPSALVLPLVVGGMVLPRGRLLVLVCAALAGSLLGAVVQDPHAVRVGVTVVLIATGATVLVANRFRHRLGLRGTQGDSMLLELAEHNRTLARLPDRLLDWHFDSAVAPAGGTSFSGDFLLCAHRPEDDLLELLLVDVSGKGSRAAARSTHLSGAFGMLLGRVPPEAFLPAANDHLVRMGWDDHFATAVHLALRPATGDYRLFNAGHPPPARYCRADGGGWELSAPGGPALGLLPGAPYPATTGRLAHGDSLVLFSDGLVEVPGRDLDEGVGRLLAAAEPVVRTHRAQQQLSRGAAERLVRTVARDVEDDRTLVLVRRVGTAGAPLAG</sequence>
<keyword evidence="2" id="KW-0812">Transmembrane</keyword>
<dbReference type="RefSeq" id="WP_153461181.1">
    <property type="nucleotide sequence ID" value="NZ_WBOF01000001.1"/>
</dbReference>
<protein>
    <submittedName>
        <fullName evidence="4">Serine/threonine-protein phosphatase</fullName>
    </submittedName>
</protein>
<evidence type="ECO:0000313" key="4">
    <source>
        <dbReference type="EMBL" id="MQS12943.1"/>
    </source>
</evidence>
<evidence type="ECO:0000313" key="5">
    <source>
        <dbReference type="Proteomes" id="UP000450000"/>
    </source>
</evidence>
<evidence type="ECO:0000259" key="3">
    <source>
        <dbReference type="SMART" id="SM00331"/>
    </source>
</evidence>